<name>A0A0F9J1W1_9ZZZZ</name>
<proteinExistence type="predicted"/>
<dbReference type="AlphaFoldDB" id="A0A0F9J1W1"/>
<comment type="caution">
    <text evidence="1">The sequence shown here is derived from an EMBL/GenBank/DDBJ whole genome shotgun (WGS) entry which is preliminary data.</text>
</comment>
<dbReference type="EMBL" id="LAZR01019260">
    <property type="protein sequence ID" value="KKL93182.1"/>
    <property type="molecule type" value="Genomic_DNA"/>
</dbReference>
<accession>A0A0F9J1W1</accession>
<protein>
    <submittedName>
        <fullName evidence="1">Uncharacterized protein</fullName>
    </submittedName>
</protein>
<evidence type="ECO:0000313" key="1">
    <source>
        <dbReference type="EMBL" id="KKL93182.1"/>
    </source>
</evidence>
<dbReference type="InterPro" id="IPR008979">
    <property type="entry name" value="Galactose-bd-like_sf"/>
</dbReference>
<organism evidence="1">
    <name type="scientific">marine sediment metagenome</name>
    <dbReference type="NCBI Taxonomy" id="412755"/>
    <lineage>
        <taxon>unclassified sequences</taxon>
        <taxon>metagenomes</taxon>
        <taxon>ecological metagenomes</taxon>
    </lineage>
</organism>
<gene>
    <name evidence="1" type="ORF">LCGC14_1877230</name>
</gene>
<dbReference type="SUPFAM" id="SSF49785">
    <property type="entry name" value="Galactose-binding domain-like"/>
    <property type="match status" value="1"/>
</dbReference>
<reference evidence="1" key="1">
    <citation type="journal article" date="2015" name="Nature">
        <title>Complex archaea that bridge the gap between prokaryotes and eukaryotes.</title>
        <authorList>
            <person name="Spang A."/>
            <person name="Saw J.H."/>
            <person name="Jorgensen S.L."/>
            <person name="Zaremba-Niedzwiedzka K."/>
            <person name="Martijn J."/>
            <person name="Lind A.E."/>
            <person name="van Eijk R."/>
            <person name="Schleper C."/>
            <person name="Guy L."/>
            <person name="Ettema T.J."/>
        </authorList>
    </citation>
    <scope>NUCLEOTIDE SEQUENCE</scope>
</reference>
<sequence>MPYQKIDGTVVTRAGVTTLQNVDYNLQNVNDQSKSAYGLSVQLVYTSGGAFDWTLKLQGSNDGVNFSDIVGSSLNITANGNTIFDVGNPNYRILRVVATPTSGTVTFVLTYNAVNLS</sequence>